<proteinExistence type="predicted"/>
<dbReference type="AlphaFoldDB" id="A0A9Q4GL85"/>
<feature type="signal peptide" evidence="1">
    <location>
        <begin position="1"/>
        <end position="29"/>
    </location>
</feature>
<gene>
    <name evidence="2" type="ORF">OS123_10560</name>
</gene>
<sequence length="228" mass="25232">MTRQLSRAGAVLFAIFLIATALVVAPATAGADENKWEVYLREQSRGVGWSSKPFERRSVSDSDQHVYCVDLEPAAPGKFKVNETPRVSYVKTQYGIDDVNHPLGLLGVEQARKVGLAIAITRELSKPVNDRVQLDGLLDWSTLDYHSDYVYGITQYVSWKLGSDSPGGKTVDTVIEKNLSFLKENDKATGDRIVSAVNQAFKKNPPSVPSNVVIVFYQGNNSLYQNFM</sequence>
<organism evidence="2 3">
    <name type="scientific">Corynebacterium antarcticum</name>
    <dbReference type="NCBI Taxonomy" id="2800405"/>
    <lineage>
        <taxon>Bacteria</taxon>
        <taxon>Bacillati</taxon>
        <taxon>Actinomycetota</taxon>
        <taxon>Actinomycetes</taxon>
        <taxon>Mycobacteriales</taxon>
        <taxon>Corynebacteriaceae</taxon>
        <taxon>Corynebacterium</taxon>
    </lineage>
</organism>
<dbReference type="Proteomes" id="UP001070238">
    <property type="component" value="Unassembled WGS sequence"/>
</dbReference>
<protein>
    <recommendedName>
        <fullName evidence="4">Secreted protein</fullName>
    </recommendedName>
</protein>
<evidence type="ECO:0000256" key="1">
    <source>
        <dbReference type="SAM" id="SignalP"/>
    </source>
</evidence>
<dbReference type="RefSeq" id="WP_267169728.1">
    <property type="nucleotide sequence ID" value="NZ_JAPMKX010000004.1"/>
</dbReference>
<feature type="chain" id="PRO_5040427955" description="Secreted protein" evidence="1">
    <location>
        <begin position="30"/>
        <end position="228"/>
    </location>
</feature>
<evidence type="ECO:0000313" key="3">
    <source>
        <dbReference type="Proteomes" id="UP001070238"/>
    </source>
</evidence>
<dbReference type="EMBL" id="JAPMKX010000004">
    <property type="protein sequence ID" value="MCX7538975.1"/>
    <property type="molecule type" value="Genomic_DNA"/>
</dbReference>
<comment type="caution">
    <text evidence="2">The sequence shown here is derived from an EMBL/GenBank/DDBJ whole genome shotgun (WGS) entry which is preliminary data.</text>
</comment>
<accession>A0A9Q4GL85</accession>
<keyword evidence="1" id="KW-0732">Signal</keyword>
<reference evidence="2" key="1">
    <citation type="submission" date="2022-11" db="EMBL/GenBank/DDBJ databases">
        <title>Corynebacterium sp. isolated from Penguins.</title>
        <authorList>
            <person name="Sedlar K."/>
            <person name="Svec P."/>
        </authorList>
    </citation>
    <scope>NUCLEOTIDE SEQUENCE</scope>
    <source>
        <strain evidence="2">P5875</strain>
    </source>
</reference>
<evidence type="ECO:0000313" key="2">
    <source>
        <dbReference type="EMBL" id="MCX7538975.1"/>
    </source>
</evidence>
<feature type="non-terminal residue" evidence="2">
    <location>
        <position position="228"/>
    </location>
</feature>
<name>A0A9Q4GL85_9CORY</name>
<evidence type="ECO:0008006" key="4">
    <source>
        <dbReference type="Google" id="ProtNLM"/>
    </source>
</evidence>